<dbReference type="PROSITE" id="PS51257">
    <property type="entry name" value="PROKAR_LIPOPROTEIN"/>
    <property type="match status" value="1"/>
</dbReference>
<gene>
    <name evidence="3" type="ORF">MOE73_07355</name>
</gene>
<dbReference type="EMBL" id="JALAXI010000007">
    <property type="protein sequence ID" value="MCY9279876.1"/>
    <property type="molecule type" value="Genomic_DNA"/>
</dbReference>
<evidence type="ECO:0008006" key="5">
    <source>
        <dbReference type="Google" id="ProtNLM"/>
    </source>
</evidence>
<protein>
    <recommendedName>
        <fullName evidence="5">Lipoprotein</fullName>
    </recommendedName>
</protein>
<organism evidence="3 4">
    <name type="scientific">Bacillus haynesii</name>
    <dbReference type="NCBI Taxonomy" id="1925021"/>
    <lineage>
        <taxon>Bacteria</taxon>
        <taxon>Bacillati</taxon>
        <taxon>Bacillota</taxon>
        <taxon>Bacilli</taxon>
        <taxon>Bacillales</taxon>
        <taxon>Bacillaceae</taxon>
        <taxon>Bacillus</taxon>
    </lineage>
</organism>
<feature type="compositionally biased region" description="Polar residues" evidence="1">
    <location>
        <begin position="42"/>
        <end position="56"/>
    </location>
</feature>
<evidence type="ECO:0000256" key="2">
    <source>
        <dbReference type="SAM" id="SignalP"/>
    </source>
</evidence>
<comment type="caution">
    <text evidence="3">The sequence shown here is derived from an EMBL/GenBank/DDBJ whole genome shotgun (WGS) entry which is preliminary data.</text>
</comment>
<reference evidence="3" key="1">
    <citation type="submission" date="2022-02" db="EMBL/GenBank/DDBJ databases">
        <title>Crop Bioprotection Bacillus Genome Sequencing.</title>
        <authorList>
            <person name="Dunlap C."/>
        </authorList>
    </citation>
    <scope>NUCLEOTIDE SEQUENCE</scope>
    <source>
        <strain evidence="3">T20C14</strain>
    </source>
</reference>
<evidence type="ECO:0000313" key="4">
    <source>
        <dbReference type="Proteomes" id="UP001066455"/>
    </source>
</evidence>
<feature type="region of interest" description="Disordered" evidence="1">
    <location>
        <begin position="27"/>
        <end position="107"/>
    </location>
</feature>
<dbReference type="AlphaFoldDB" id="A0AA90E9S1"/>
<accession>A0AA90E9S1</accession>
<feature type="chain" id="PRO_5041668460" description="Lipoprotein" evidence="2">
    <location>
        <begin position="26"/>
        <end position="232"/>
    </location>
</feature>
<dbReference type="Proteomes" id="UP001066455">
    <property type="component" value="Unassembled WGS sequence"/>
</dbReference>
<dbReference type="RefSeq" id="WP_268305112.1">
    <property type="nucleotide sequence ID" value="NZ_JALAJZ010000008.1"/>
</dbReference>
<keyword evidence="2" id="KW-0732">Signal</keyword>
<name>A0AA90E9S1_9BACI</name>
<evidence type="ECO:0000256" key="1">
    <source>
        <dbReference type="SAM" id="MobiDB-lite"/>
    </source>
</evidence>
<feature type="compositionally biased region" description="Basic and acidic residues" evidence="1">
    <location>
        <begin position="57"/>
        <end position="107"/>
    </location>
</feature>
<feature type="signal peptide" evidence="2">
    <location>
        <begin position="1"/>
        <end position="25"/>
    </location>
</feature>
<sequence>MKKQTKNYYCHVALLLFILSLVGCTGGTNKEAKTDPSENDSAKQSQEVTKGTQESDPSGKQEDKSVPKKGSEVSAKDDSNDATSEESKNKESKNLSKNEKENPLSDYSSKKVEYARVWLQLGPNQDLDELNVRHISAGELINPNDDTSASYPEDVIQLAGSRLVDGSVTYSSNGDGTINVYNVPLRWDSPADVDKNFMQEYTQGIIKNRKLVHVDPGDNEEIIKLIDIMKVH</sequence>
<proteinExistence type="predicted"/>
<evidence type="ECO:0000313" key="3">
    <source>
        <dbReference type="EMBL" id="MCY9279876.1"/>
    </source>
</evidence>